<dbReference type="GO" id="GO:0031048">
    <property type="term" value="P:regulatory ncRNA-mediated heterochromatin formation"/>
    <property type="evidence" value="ECO:0007669"/>
    <property type="project" value="TreeGrafter"/>
</dbReference>
<sequence>MPCERRYEDVSIRDVKFELNTSSLSSNCEQTKQKQNEDKQAVKTEISAVLNTLQDIESTIKKFRETIDQTKNDKIVKILNSTKLEIIDICNSKTARESQKYGMTTSNIGFGLAEKHRKKESLKDLGYSFDSDGKLRRTSNGADFKYTSQIEYERLGRAITEHIYEKMENELGLKKMPVIDQQVGSNCPDDTGFVFVSRNYEITETLLVLINGSGAVRAGQWARSVIINDSLDKGSQLFYINRAIKNNWGVVVFNANHNCDEQGRPLKYSRTPSEHAINAWKYIVQPAKCQEIYAVAHSSGGSILNSAILRTNDQRVRKVCLVDAYGFTPSDKNQLVVNFTTRSVSNYGNRKIYSGTDSHFYTTYCSRNAVFHIFETQTTLNNYSNVIEDASKMVIQFKAPSFSKAWQHY</sequence>
<dbReference type="SUPFAM" id="SSF53474">
    <property type="entry name" value="alpha/beta-Hydrolases"/>
    <property type="match status" value="1"/>
</dbReference>
<dbReference type="InterPro" id="IPR029058">
    <property type="entry name" value="AB_hydrolase_fold"/>
</dbReference>
<comment type="caution">
    <text evidence="2">The sequence shown here is derived from an EMBL/GenBank/DDBJ whole genome shotgun (WGS) entry which is preliminary data.</text>
</comment>
<accession>A0A8S1ES60</accession>
<evidence type="ECO:0000313" key="3">
    <source>
        <dbReference type="Proteomes" id="UP000494206"/>
    </source>
</evidence>
<evidence type="ECO:0000259" key="1">
    <source>
        <dbReference type="Pfam" id="PF22749"/>
    </source>
</evidence>
<dbReference type="InterPro" id="IPR048263">
    <property type="entry name" value="Arb2"/>
</dbReference>
<reference evidence="2 3" key="1">
    <citation type="submission" date="2020-04" db="EMBL/GenBank/DDBJ databases">
        <authorList>
            <person name="Laetsch R D."/>
            <person name="Stevens L."/>
            <person name="Kumar S."/>
            <person name="Blaxter L. M."/>
        </authorList>
    </citation>
    <scope>NUCLEOTIDE SEQUENCE [LARGE SCALE GENOMIC DNA]</scope>
</reference>
<keyword evidence="3" id="KW-1185">Reference proteome</keyword>
<dbReference type="Proteomes" id="UP000494206">
    <property type="component" value="Unassembled WGS sequence"/>
</dbReference>
<evidence type="ECO:0000313" key="2">
    <source>
        <dbReference type="EMBL" id="CAB3406487.1"/>
    </source>
</evidence>
<dbReference type="GO" id="GO:0035197">
    <property type="term" value="F:siRNA binding"/>
    <property type="evidence" value="ECO:0007669"/>
    <property type="project" value="TreeGrafter"/>
</dbReference>
<organism evidence="2 3">
    <name type="scientific">Caenorhabditis bovis</name>
    <dbReference type="NCBI Taxonomy" id="2654633"/>
    <lineage>
        <taxon>Eukaryota</taxon>
        <taxon>Metazoa</taxon>
        <taxon>Ecdysozoa</taxon>
        <taxon>Nematoda</taxon>
        <taxon>Chromadorea</taxon>
        <taxon>Rhabditida</taxon>
        <taxon>Rhabditina</taxon>
        <taxon>Rhabditomorpha</taxon>
        <taxon>Rhabditoidea</taxon>
        <taxon>Rhabditidae</taxon>
        <taxon>Peloderinae</taxon>
        <taxon>Caenorhabditis</taxon>
    </lineage>
</organism>
<dbReference type="PANTHER" id="PTHR21357">
    <property type="entry name" value="FAM172 FAMILY PROTEIN HOMOLOG CG10038"/>
    <property type="match status" value="1"/>
</dbReference>
<dbReference type="Pfam" id="PF22749">
    <property type="entry name" value="Arb2"/>
    <property type="match status" value="1"/>
</dbReference>
<dbReference type="PANTHER" id="PTHR21357:SF4">
    <property type="entry name" value="FAM172 FAMILY PROTEIN HOMOLOG CG10038"/>
    <property type="match status" value="1"/>
</dbReference>
<dbReference type="AlphaFoldDB" id="A0A8S1ES60"/>
<name>A0A8S1ES60_9PELO</name>
<dbReference type="EMBL" id="CADEPM010000005">
    <property type="protein sequence ID" value="CAB3406487.1"/>
    <property type="molecule type" value="Genomic_DNA"/>
</dbReference>
<feature type="domain" description="Arb2" evidence="1">
    <location>
        <begin position="120"/>
        <end position="259"/>
    </location>
</feature>
<gene>
    <name evidence="2" type="ORF">CBOVIS_LOCUS8559</name>
</gene>
<dbReference type="GO" id="GO:0005634">
    <property type="term" value="C:nucleus"/>
    <property type="evidence" value="ECO:0007669"/>
    <property type="project" value="TreeGrafter"/>
</dbReference>
<dbReference type="InterPro" id="IPR053858">
    <property type="entry name" value="Arb2_dom"/>
</dbReference>
<dbReference type="OrthoDB" id="421951at2759"/>
<proteinExistence type="predicted"/>
<protein>
    <recommendedName>
        <fullName evidence="1">Arb2 domain-containing protein</fullName>
    </recommendedName>
</protein>